<gene>
    <name evidence="1" type="ORF">KEH51_10330</name>
</gene>
<proteinExistence type="predicted"/>
<dbReference type="AlphaFoldDB" id="A0A941FL06"/>
<evidence type="ECO:0000313" key="1">
    <source>
        <dbReference type="EMBL" id="MBR8644704.1"/>
    </source>
</evidence>
<sequence length="24" mass="2950">MQILRLFTVEKREWTLSEIAQKKT</sequence>
<comment type="caution">
    <text evidence="1">The sequence shown here is derived from an EMBL/GenBank/DDBJ whole genome shotgun (WGS) entry which is preliminary data.</text>
</comment>
<name>A0A941FL06_9BACI</name>
<protein>
    <submittedName>
        <fullName evidence="1">Uncharacterized protein</fullName>
    </submittedName>
</protein>
<accession>A0A941FL06</accession>
<dbReference type="EMBL" id="JAGTPW010000015">
    <property type="protein sequence ID" value="MBR8644704.1"/>
    <property type="molecule type" value="Genomic_DNA"/>
</dbReference>
<reference evidence="1" key="1">
    <citation type="submission" date="2021-04" db="EMBL/GenBank/DDBJ databases">
        <title>Whole genome sequencing of Enterococci isolates from hospitalized patients.</title>
        <authorList>
            <person name="Ogoti B.M."/>
            <person name="Onyambu F.G."/>
        </authorList>
    </citation>
    <scope>NUCLEOTIDE SEQUENCE</scope>
    <source>
        <strain evidence="1">242</strain>
    </source>
</reference>
<evidence type="ECO:0000313" key="2">
    <source>
        <dbReference type="Proteomes" id="UP000680045"/>
    </source>
</evidence>
<organism evidence="1 2">
    <name type="scientific">Peribacillus frigoritolerans</name>
    <dbReference type="NCBI Taxonomy" id="450367"/>
    <lineage>
        <taxon>Bacteria</taxon>
        <taxon>Bacillati</taxon>
        <taxon>Bacillota</taxon>
        <taxon>Bacilli</taxon>
        <taxon>Bacillales</taxon>
        <taxon>Bacillaceae</taxon>
        <taxon>Peribacillus</taxon>
    </lineage>
</organism>
<dbReference type="Proteomes" id="UP000680045">
    <property type="component" value="Unassembled WGS sequence"/>
</dbReference>